<dbReference type="Proteomes" id="UP000707477">
    <property type="component" value="Unassembled WGS sequence"/>
</dbReference>
<sequence>MTIKVIAVDIDGTLLNPRNELTAATITAIHAAQATGIKVVLCTGRPLSGVQPYLEALGLAANPQQYIITYNGSLVQTTTGRILAQQTLTYADYVDLEAFARQAQVHFHVVTPKYLYTANRDISRYTVKESQLVHLPLRFCEATEMPSQLVMPTAVFIDEVAKIDVLHLPTRLAQRFYVVRTDPHFIEVMHPQTNKGHALRQLAQYLHVPLTAVMALGDQDNDLPMITTAGLGVAMGNANDRVKAIADVTTLTNAADGVAAAIYKYALNPDLA</sequence>
<comment type="caution">
    <text evidence="1">The sequence shown here is derived from an EMBL/GenBank/DDBJ whole genome shotgun (WGS) entry which is preliminary data.</text>
</comment>
<accession>A0ABX1L6V7</accession>
<dbReference type="InterPro" id="IPR036412">
    <property type="entry name" value="HAD-like_sf"/>
</dbReference>
<keyword evidence="1" id="KW-0378">Hydrolase</keyword>
<dbReference type="SFLD" id="SFLDG01144">
    <property type="entry name" value="C2.B.4:_PGP_Like"/>
    <property type="match status" value="1"/>
</dbReference>
<dbReference type="SFLD" id="SFLDG01140">
    <property type="entry name" value="C2.B:_Phosphomannomutase_and_P"/>
    <property type="match status" value="1"/>
</dbReference>
<dbReference type="SFLD" id="SFLDS00003">
    <property type="entry name" value="Haloacid_Dehalogenase"/>
    <property type="match status" value="1"/>
</dbReference>
<dbReference type="PROSITE" id="PS01228">
    <property type="entry name" value="COF_1"/>
    <property type="match status" value="1"/>
</dbReference>
<dbReference type="EC" id="3.1.3.23" evidence="1"/>
<organism evidence="1 2">
    <name type="scientific">Levilactobacillus tujiorum</name>
    <dbReference type="NCBI Taxonomy" id="2912243"/>
    <lineage>
        <taxon>Bacteria</taxon>
        <taxon>Bacillati</taxon>
        <taxon>Bacillota</taxon>
        <taxon>Bacilli</taxon>
        <taxon>Lactobacillales</taxon>
        <taxon>Lactobacillaceae</taxon>
        <taxon>Levilactobacillus</taxon>
    </lineage>
</organism>
<dbReference type="RefSeq" id="WP_168850254.1">
    <property type="nucleotide sequence ID" value="NZ_JAAVSD010000020.1"/>
</dbReference>
<dbReference type="Gene3D" id="3.30.1240.10">
    <property type="match status" value="1"/>
</dbReference>
<name>A0ABX1L6V7_9LACO</name>
<dbReference type="InterPro" id="IPR006379">
    <property type="entry name" value="HAD-SF_hydro_IIB"/>
</dbReference>
<dbReference type="InterPro" id="IPR000150">
    <property type="entry name" value="Cof"/>
</dbReference>
<dbReference type="NCBIfam" id="TIGR00099">
    <property type="entry name" value="Cof-subfamily"/>
    <property type="match status" value="1"/>
</dbReference>
<protein>
    <submittedName>
        <fullName evidence="1">Sugar-phosphatase</fullName>
        <ecNumber evidence="1">3.1.3.23</ecNumber>
    </submittedName>
</protein>
<evidence type="ECO:0000313" key="1">
    <source>
        <dbReference type="EMBL" id="NLR30089.1"/>
    </source>
</evidence>
<dbReference type="Pfam" id="PF08282">
    <property type="entry name" value="Hydrolase_3"/>
    <property type="match status" value="1"/>
</dbReference>
<evidence type="ECO:0000313" key="2">
    <source>
        <dbReference type="Proteomes" id="UP000707477"/>
    </source>
</evidence>
<dbReference type="EMBL" id="JAAVSD010000020">
    <property type="protein sequence ID" value="NLR30089.1"/>
    <property type="molecule type" value="Genomic_DNA"/>
</dbReference>
<dbReference type="NCBIfam" id="TIGR01484">
    <property type="entry name" value="HAD-SF-IIB"/>
    <property type="match status" value="1"/>
</dbReference>
<dbReference type="CDD" id="cd07516">
    <property type="entry name" value="HAD_Pase"/>
    <property type="match status" value="1"/>
</dbReference>
<keyword evidence="2" id="KW-1185">Reference proteome</keyword>
<reference evidence="1 2" key="1">
    <citation type="submission" date="2020-03" db="EMBL/GenBank/DDBJ databases">
        <authorList>
            <person name="Zhang Z."/>
            <person name="Guo Z."/>
            <person name="Hou Q."/>
            <person name="Shen X."/>
        </authorList>
    </citation>
    <scope>NUCLEOTIDE SEQUENCE [LARGE SCALE GENOMIC DNA]</scope>
    <source>
        <strain evidence="1 2">HBUAS51329</strain>
    </source>
</reference>
<dbReference type="Gene3D" id="3.40.50.1000">
    <property type="entry name" value="HAD superfamily/HAD-like"/>
    <property type="match status" value="1"/>
</dbReference>
<dbReference type="SUPFAM" id="SSF56784">
    <property type="entry name" value="HAD-like"/>
    <property type="match status" value="1"/>
</dbReference>
<dbReference type="PANTHER" id="PTHR10000:SF8">
    <property type="entry name" value="HAD SUPERFAMILY HYDROLASE-LIKE, TYPE 3"/>
    <property type="match status" value="1"/>
</dbReference>
<proteinExistence type="predicted"/>
<gene>
    <name evidence="1" type="primary">yidA</name>
    <name evidence="1" type="ORF">HEQ44_07815</name>
</gene>
<dbReference type="InterPro" id="IPR023214">
    <property type="entry name" value="HAD_sf"/>
</dbReference>
<dbReference type="NCBIfam" id="NF007806">
    <property type="entry name" value="PRK10513.1"/>
    <property type="match status" value="1"/>
</dbReference>
<dbReference type="GO" id="GO:0050308">
    <property type="term" value="F:sugar-phosphatase activity"/>
    <property type="evidence" value="ECO:0007669"/>
    <property type="project" value="UniProtKB-EC"/>
</dbReference>
<dbReference type="PANTHER" id="PTHR10000">
    <property type="entry name" value="PHOSPHOSERINE PHOSPHATASE"/>
    <property type="match status" value="1"/>
</dbReference>
<dbReference type="PROSITE" id="PS01229">
    <property type="entry name" value="COF_2"/>
    <property type="match status" value="1"/>
</dbReference>